<name>A0A8R7TIN4_TRIUA</name>
<accession>A0A8R7TIN4</accession>
<dbReference type="Proteomes" id="UP000015106">
    <property type="component" value="Chromosome 2"/>
</dbReference>
<reference evidence="2" key="1">
    <citation type="journal article" date="2013" name="Nature">
        <title>Draft genome of the wheat A-genome progenitor Triticum urartu.</title>
        <authorList>
            <person name="Ling H.Q."/>
            <person name="Zhao S."/>
            <person name="Liu D."/>
            <person name="Wang J."/>
            <person name="Sun H."/>
            <person name="Zhang C."/>
            <person name="Fan H."/>
            <person name="Li D."/>
            <person name="Dong L."/>
            <person name="Tao Y."/>
            <person name="Gao C."/>
            <person name="Wu H."/>
            <person name="Li Y."/>
            <person name="Cui Y."/>
            <person name="Guo X."/>
            <person name="Zheng S."/>
            <person name="Wang B."/>
            <person name="Yu K."/>
            <person name="Liang Q."/>
            <person name="Yang W."/>
            <person name="Lou X."/>
            <person name="Chen J."/>
            <person name="Feng M."/>
            <person name="Jian J."/>
            <person name="Zhang X."/>
            <person name="Luo G."/>
            <person name="Jiang Y."/>
            <person name="Liu J."/>
            <person name="Wang Z."/>
            <person name="Sha Y."/>
            <person name="Zhang B."/>
            <person name="Wu H."/>
            <person name="Tang D."/>
            <person name="Shen Q."/>
            <person name="Xue P."/>
            <person name="Zou S."/>
            <person name="Wang X."/>
            <person name="Liu X."/>
            <person name="Wang F."/>
            <person name="Yang Y."/>
            <person name="An X."/>
            <person name="Dong Z."/>
            <person name="Zhang K."/>
            <person name="Zhang X."/>
            <person name="Luo M.C."/>
            <person name="Dvorak J."/>
            <person name="Tong Y."/>
            <person name="Wang J."/>
            <person name="Yang H."/>
            <person name="Li Z."/>
            <person name="Wang D."/>
            <person name="Zhang A."/>
            <person name="Wang J."/>
        </authorList>
    </citation>
    <scope>NUCLEOTIDE SEQUENCE</scope>
    <source>
        <strain evidence="2">cv. G1812</strain>
    </source>
</reference>
<reference evidence="1" key="3">
    <citation type="submission" date="2022-06" db="UniProtKB">
        <authorList>
            <consortium name="EnsemblPlants"/>
        </authorList>
    </citation>
    <scope>IDENTIFICATION</scope>
</reference>
<dbReference type="AlphaFoldDB" id="A0A8R7TIN4"/>
<evidence type="ECO:0000313" key="1">
    <source>
        <dbReference type="EnsemblPlants" id="TuG1812G0200003450.01.T01.cds364118"/>
    </source>
</evidence>
<dbReference type="Gramene" id="TuG1812G0200003450.01.T01">
    <property type="protein sequence ID" value="TuG1812G0200003450.01.T01.cds364118"/>
    <property type="gene ID" value="TuG1812G0200003450.01"/>
</dbReference>
<dbReference type="EnsemblPlants" id="TuG1812G0200003450.01.T01">
    <property type="protein sequence ID" value="TuG1812G0200003450.01.T01.cds364118"/>
    <property type="gene ID" value="TuG1812G0200003450.01"/>
</dbReference>
<organism evidence="1 2">
    <name type="scientific">Triticum urartu</name>
    <name type="common">Red wild einkorn</name>
    <name type="synonym">Crithodium urartu</name>
    <dbReference type="NCBI Taxonomy" id="4572"/>
    <lineage>
        <taxon>Eukaryota</taxon>
        <taxon>Viridiplantae</taxon>
        <taxon>Streptophyta</taxon>
        <taxon>Embryophyta</taxon>
        <taxon>Tracheophyta</taxon>
        <taxon>Spermatophyta</taxon>
        <taxon>Magnoliopsida</taxon>
        <taxon>Liliopsida</taxon>
        <taxon>Poales</taxon>
        <taxon>Poaceae</taxon>
        <taxon>BOP clade</taxon>
        <taxon>Pooideae</taxon>
        <taxon>Triticodae</taxon>
        <taxon>Triticeae</taxon>
        <taxon>Triticinae</taxon>
        <taxon>Triticum</taxon>
    </lineage>
</organism>
<protein>
    <submittedName>
        <fullName evidence="1">Uncharacterized protein</fullName>
    </submittedName>
</protein>
<reference evidence="1" key="2">
    <citation type="submission" date="2018-03" db="EMBL/GenBank/DDBJ databases">
        <title>The Triticum urartu genome reveals the dynamic nature of wheat genome evolution.</title>
        <authorList>
            <person name="Ling H."/>
            <person name="Ma B."/>
            <person name="Shi X."/>
            <person name="Liu H."/>
            <person name="Dong L."/>
            <person name="Sun H."/>
            <person name="Cao Y."/>
            <person name="Gao Q."/>
            <person name="Zheng S."/>
            <person name="Li Y."/>
            <person name="Yu Y."/>
            <person name="Du H."/>
            <person name="Qi M."/>
            <person name="Li Y."/>
            <person name="Yu H."/>
            <person name="Cui Y."/>
            <person name="Wang N."/>
            <person name="Chen C."/>
            <person name="Wu H."/>
            <person name="Zhao Y."/>
            <person name="Zhang J."/>
            <person name="Li Y."/>
            <person name="Zhou W."/>
            <person name="Zhang B."/>
            <person name="Hu W."/>
            <person name="Eijk M."/>
            <person name="Tang J."/>
            <person name="Witsenboer H."/>
            <person name="Zhao S."/>
            <person name="Li Z."/>
            <person name="Zhang A."/>
            <person name="Wang D."/>
            <person name="Liang C."/>
        </authorList>
    </citation>
    <scope>NUCLEOTIDE SEQUENCE [LARGE SCALE GENOMIC DNA]</scope>
    <source>
        <strain evidence="1">cv. G1812</strain>
    </source>
</reference>
<evidence type="ECO:0000313" key="2">
    <source>
        <dbReference type="Proteomes" id="UP000015106"/>
    </source>
</evidence>
<sequence length="68" mass="7435">MEESSSNWAMKIFTLSKGANKAIIFLLFSWCQLLVAGGRAGRGYSHFIDDTSCMLLAAQCRVVSSSNN</sequence>
<keyword evidence="2" id="KW-1185">Reference proteome</keyword>
<proteinExistence type="predicted"/>